<dbReference type="Gene3D" id="3.20.20.70">
    <property type="entry name" value="Aldolase class I"/>
    <property type="match status" value="1"/>
</dbReference>
<dbReference type="Proteomes" id="UP000001171">
    <property type="component" value="Chromosome"/>
</dbReference>
<dbReference type="STRING" id="283942.IL1319"/>
<accession>Q5QZ04</accession>
<dbReference type="NCBIfam" id="TIGR01358">
    <property type="entry name" value="DAHP_synth_II"/>
    <property type="match status" value="1"/>
</dbReference>
<dbReference type="AlphaFoldDB" id="Q5QZ04"/>
<evidence type="ECO:0000256" key="3">
    <source>
        <dbReference type="PIRSR" id="PIRSR602480-1"/>
    </source>
</evidence>
<keyword evidence="7" id="KW-1185">Reference proteome</keyword>
<evidence type="ECO:0000256" key="1">
    <source>
        <dbReference type="ARBA" id="ARBA00008911"/>
    </source>
</evidence>
<evidence type="ECO:0000256" key="2">
    <source>
        <dbReference type="ARBA" id="ARBA00022679"/>
    </source>
</evidence>
<evidence type="ECO:0000256" key="5">
    <source>
        <dbReference type="SAM" id="MobiDB-lite"/>
    </source>
</evidence>
<dbReference type="InterPro" id="IPR013785">
    <property type="entry name" value="Aldolase_TIM"/>
</dbReference>
<dbReference type="RefSeq" id="WP_011234565.1">
    <property type="nucleotide sequence ID" value="NC_006512.1"/>
</dbReference>
<feature type="binding site" evidence="3">
    <location>
        <position position="425"/>
    </location>
    <ligand>
        <name>Mn(2+)</name>
        <dbReference type="ChEBI" id="CHEBI:29035"/>
    </ligand>
</feature>
<reference evidence="6 7" key="1">
    <citation type="journal article" date="2004" name="Proc. Natl. Acad. Sci. U.S.A.">
        <title>Genome sequence of the deep-sea gamma-proteobacterium Idiomarina loihiensis reveals amino acid fermentation as a source of carbon and energy.</title>
        <authorList>
            <person name="Hou S."/>
            <person name="Saw J.H."/>
            <person name="Lee K.S."/>
            <person name="Freitas T.A."/>
            <person name="Belisle C."/>
            <person name="Kawarabayasi Y."/>
            <person name="Donachie S.P."/>
            <person name="Pikina A."/>
            <person name="Galperin M.Y."/>
            <person name="Koonin E.V."/>
            <person name="Makarova K.S."/>
            <person name="Omelchenko M.V."/>
            <person name="Sorokin A."/>
            <person name="Wolf Y.I."/>
            <person name="Li Q.X."/>
            <person name="Keum Y.S."/>
            <person name="Campbell S."/>
            <person name="Denery J."/>
            <person name="Aizawa S."/>
            <person name="Shibata S."/>
            <person name="Malahoff A."/>
            <person name="Alam M."/>
        </authorList>
    </citation>
    <scope>NUCLEOTIDE SEQUENCE [LARGE SCALE GENOMIC DNA]</scope>
    <source>
        <strain evidence="7">ATCC BAA-735 / DSM 15497 / L2-TR</strain>
    </source>
</reference>
<dbReference type="OrthoDB" id="9766852at2"/>
<feature type="binding site" evidence="3">
    <location>
        <begin position="267"/>
        <end position="268"/>
    </location>
    <ligand>
        <name>phosphoenolpyruvate</name>
        <dbReference type="ChEBI" id="CHEBI:58702"/>
    </ligand>
</feature>
<gene>
    <name evidence="6" type="primary">aroG</name>
    <name evidence="6" type="ordered locus">IL1319</name>
</gene>
<dbReference type="GO" id="GO:0003849">
    <property type="term" value="F:3-deoxy-7-phosphoheptulonate synthase activity"/>
    <property type="evidence" value="ECO:0007669"/>
    <property type="project" value="UniProtKB-EC"/>
</dbReference>
<feature type="binding site" evidence="3">
    <location>
        <position position="107"/>
    </location>
    <ligand>
        <name>phosphoenolpyruvate</name>
        <dbReference type="ChEBI" id="CHEBI:58702"/>
    </ligand>
</feature>
<organism evidence="6 7">
    <name type="scientific">Idiomarina loihiensis (strain ATCC BAA-735 / DSM 15497 / L2-TR)</name>
    <dbReference type="NCBI Taxonomy" id="283942"/>
    <lineage>
        <taxon>Bacteria</taxon>
        <taxon>Pseudomonadati</taxon>
        <taxon>Pseudomonadota</taxon>
        <taxon>Gammaproteobacteria</taxon>
        <taxon>Alteromonadales</taxon>
        <taxon>Idiomarinaceae</taxon>
        <taxon>Idiomarina</taxon>
    </lineage>
</organism>
<evidence type="ECO:0000313" key="7">
    <source>
        <dbReference type="Proteomes" id="UP000001171"/>
    </source>
</evidence>
<dbReference type="HOGENOM" id="CLU_026885_0_1_6"/>
<dbReference type="EC" id="2.5.1.54" evidence="4"/>
<comment type="similarity">
    <text evidence="1 4">Belongs to the class-II DAHP synthase family.</text>
</comment>
<dbReference type="eggNOG" id="COG3200">
    <property type="taxonomic scope" value="Bacteria"/>
</dbReference>
<dbReference type="InterPro" id="IPR002480">
    <property type="entry name" value="DAHP_synth_2"/>
</dbReference>
<feature type="binding site" evidence="3">
    <location>
        <position position="395"/>
    </location>
    <ligand>
        <name>Mn(2+)</name>
        <dbReference type="ChEBI" id="CHEBI:29035"/>
    </ligand>
</feature>
<feature type="binding site" evidence="3">
    <location>
        <position position="321"/>
    </location>
    <ligand>
        <name>phosphoenolpyruvate</name>
        <dbReference type="ChEBI" id="CHEBI:58702"/>
    </ligand>
</feature>
<dbReference type="SUPFAM" id="SSF51569">
    <property type="entry name" value="Aldolase"/>
    <property type="match status" value="1"/>
</dbReference>
<comment type="catalytic activity">
    <reaction evidence="4">
        <text>D-erythrose 4-phosphate + phosphoenolpyruvate + H2O = 7-phospho-2-dehydro-3-deoxy-D-arabino-heptonate + phosphate</text>
        <dbReference type="Rhea" id="RHEA:14717"/>
        <dbReference type="ChEBI" id="CHEBI:15377"/>
        <dbReference type="ChEBI" id="CHEBI:16897"/>
        <dbReference type="ChEBI" id="CHEBI:43474"/>
        <dbReference type="ChEBI" id="CHEBI:58394"/>
        <dbReference type="ChEBI" id="CHEBI:58702"/>
        <dbReference type="EC" id="2.5.1.54"/>
    </reaction>
</comment>
<keyword evidence="3" id="KW-0104">Cadmium</keyword>
<name>Q5QZ04_IDILO</name>
<keyword evidence="3" id="KW-0170">Cobalt</keyword>
<evidence type="ECO:0000313" key="6">
    <source>
        <dbReference type="EMBL" id="AAV82159.1"/>
    </source>
</evidence>
<proteinExistence type="inferred from homology"/>
<dbReference type="GeneID" id="41336495"/>
<dbReference type="PANTHER" id="PTHR21337:SF0">
    <property type="entry name" value="PHOSPHO-2-DEHYDRO-3-DEOXYHEPTONATE ALDOLASE"/>
    <property type="match status" value="1"/>
</dbReference>
<protein>
    <recommendedName>
        <fullName evidence="4">Phospho-2-dehydro-3-deoxyheptonate aldolase</fullName>
        <ecNumber evidence="4">2.5.1.54</ecNumber>
    </recommendedName>
</protein>
<comment type="cofactor">
    <cofactor evidence="3">
        <name>Mn(2+)</name>
        <dbReference type="ChEBI" id="CHEBI:29035"/>
    </cofactor>
    <cofactor evidence="3">
        <name>Co(2+)</name>
        <dbReference type="ChEBI" id="CHEBI:48828"/>
    </cofactor>
    <cofactor evidence="3">
        <name>Cd(2+)</name>
        <dbReference type="ChEBI" id="CHEBI:48775"/>
    </cofactor>
    <text evidence="3">Binds 1 divalent cation per subunit. The enzyme is active with manganese, cobalt or cadmium ions.</text>
</comment>
<feature type="binding site" evidence="3">
    <location>
        <position position="353"/>
    </location>
    <ligand>
        <name>Mn(2+)</name>
        <dbReference type="ChEBI" id="CHEBI:29035"/>
    </ligand>
</feature>
<dbReference type="KEGG" id="ilo:IL1319"/>
<dbReference type="PANTHER" id="PTHR21337">
    <property type="entry name" value="PHOSPHO-2-DEHYDRO-3-DEOXYHEPTONATE ALDOLASE 1, 2"/>
    <property type="match status" value="1"/>
</dbReference>
<dbReference type="Pfam" id="PF01474">
    <property type="entry name" value="DAHP_synth_2"/>
    <property type="match status" value="1"/>
</dbReference>
<keyword evidence="2 4" id="KW-0808">Transferase</keyword>
<evidence type="ECO:0000256" key="4">
    <source>
        <dbReference type="RuleBase" id="RU363071"/>
    </source>
</evidence>
<dbReference type="EMBL" id="AE017340">
    <property type="protein sequence ID" value="AAV82159.1"/>
    <property type="molecule type" value="Genomic_DNA"/>
</dbReference>
<keyword evidence="3" id="KW-0464">Manganese</keyword>
<sequence>MAQWSARSWRDKPIEQQPTYSDPSQLQAVEQQLSQFPPLVFAEEIRALRNQLKNVCVGEGFLLQGGDCAESFSDFNAPKIRDTFKVILQMAIVMTFAGSCPVTKVARMAGQYAKPRSSDFETIGDLSLPSYRGDIINGSEFEEMARQPDPERMIKAYHHSAATMNLLRAFAQGGLANLHKVHKWNLSFIASNPLKERYQKIAEEIQSALRFMEVLGINSENNAAIHETSLFTSHEALLLPYEQALTRTDTLTGLPYDCSAHMVWIGERTRKLDQAHVEFMRGIHNPVGVKVGPTMPGDELIQLIDALNPDNEPGRLTLITRMGADNLANKLPELVRRVKQEGRNVVWSSDPMHGNTIKADNGLKTRNFDAIHKELRHFFAIHQAEGTYPGGIHLEMTGEDVTECTGGAYRISEADLSSRYRTQCDPRLNADQVLELAFLVAESLKAARNGAG</sequence>
<dbReference type="GO" id="GO:0009073">
    <property type="term" value="P:aromatic amino acid family biosynthetic process"/>
    <property type="evidence" value="ECO:0007669"/>
    <property type="project" value="InterPro"/>
</dbReference>
<feature type="region of interest" description="Disordered" evidence="5">
    <location>
        <begin position="1"/>
        <end position="21"/>
    </location>
</feature>
<feature type="binding site" evidence="3">
    <location>
        <position position="68"/>
    </location>
    <ligand>
        <name>Mn(2+)</name>
        <dbReference type="ChEBI" id="CHEBI:29035"/>
    </ligand>
</feature>
<feature type="binding site" evidence="3">
    <location>
        <position position="290"/>
    </location>
    <ligand>
        <name>phosphoenolpyruvate</name>
        <dbReference type="ChEBI" id="CHEBI:58702"/>
    </ligand>
</feature>